<reference evidence="5" key="1">
    <citation type="submission" date="2023-07" db="EMBL/GenBank/DDBJ databases">
        <title>Draft genome sequence of the endophytic actinobacterium Streptomyces justiciae WPN32, a potential antibiotic producer.</title>
        <authorList>
            <person name="Yasawong M."/>
            <person name="Pana W."/>
            <person name="Ganta P."/>
            <person name="Santapan N."/>
            <person name="Songngamsuk T."/>
            <person name="Phatcharaharikarn M."/>
            <person name="Kerdtoob S."/>
            <person name="Nantapong N."/>
        </authorList>
    </citation>
    <scope>NUCLEOTIDE SEQUENCE [LARGE SCALE GENOMIC DNA]</scope>
    <source>
        <strain evidence="5">WPN32</strain>
    </source>
</reference>
<protein>
    <submittedName>
        <fullName evidence="4">Uncharacterized protein</fullName>
    </submittedName>
</protein>
<dbReference type="Gene3D" id="2.60.40.10">
    <property type="entry name" value="Immunoglobulins"/>
    <property type="match status" value="1"/>
</dbReference>
<dbReference type="PANTHER" id="PTHR42715:SF10">
    <property type="entry name" value="BETA-GLUCOSIDASE"/>
    <property type="match status" value="1"/>
</dbReference>
<keyword evidence="5" id="KW-1185">Reference proteome</keyword>
<feature type="region of interest" description="Disordered" evidence="3">
    <location>
        <begin position="91"/>
        <end position="113"/>
    </location>
</feature>
<dbReference type="InterPro" id="IPR013783">
    <property type="entry name" value="Ig-like_fold"/>
</dbReference>
<dbReference type="Proteomes" id="UP001257948">
    <property type="component" value="Unassembled WGS sequence"/>
</dbReference>
<dbReference type="PANTHER" id="PTHR42715">
    <property type="entry name" value="BETA-GLUCOSIDASE"/>
    <property type="match status" value="1"/>
</dbReference>
<dbReference type="SUPFAM" id="SSF52279">
    <property type="entry name" value="Beta-D-glucan exohydrolase, C-terminal domain"/>
    <property type="match status" value="1"/>
</dbReference>
<evidence type="ECO:0000256" key="2">
    <source>
        <dbReference type="ARBA" id="ARBA00022801"/>
    </source>
</evidence>
<evidence type="ECO:0000313" key="5">
    <source>
        <dbReference type="Proteomes" id="UP001257948"/>
    </source>
</evidence>
<evidence type="ECO:0000313" key="4">
    <source>
        <dbReference type="EMBL" id="MDT7847591.1"/>
    </source>
</evidence>
<name>A0ABU3M7T8_9ACTN</name>
<comment type="similarity">
    <text evidence="1">Belongs to the glycosyl hydrolase 3 family.</text>
</comment>
<dbReference type="InterPro" id="IPR050288">
    <property type="entry name" value="Cellulose_deg_GH3"/>
</dbReference>
<evidence type="ECO:0000256" key="1">
    <source>
        <dbReference type="ARBA" id="ARBA00005336"/>
    </source>
</evidence>
<dbReference type="RefSeq" id="WP_314207775.1">
    <property type="nucleotide sequence ID" value="NZ_JAVTLL010000054.1"/>
</dbReference>
<keyword evidence="2" id="KW-0378">Hydrolase</keyword>
<organism evidence="4 5">
    <name type="scientific">Streptomyces justiciae</name>
    <dbReference type="NCBI Taxonomy" id="2780140"/>
    <lineage>
        <taxon>Bacteria</taxon>
        <taxon>Bacillati</taxon>
        <taxon>Actinomycetota</taxon>
        <taxon>Actinomycetes</taxon>
        <taxon>Kitasatosporales</taxon>
        <taxon>Streptomycetaceae</taxon>
        <taxon>Streptomyces</taxon>
    </lineage>
</organism>
<sequence length="113" mass="12222">MGSNIDPTPTYPFGHGLSYTTFAYDGFEASAAEIATDGAVETGCRVRNAGDFAGCEVDQLYTADPVTQLLRPLTQLTGFARVHHRHLTEWQHPAYRTGPPGRTHPSAAHADIP</sequence>
<accession>A0ABU3M7T8</accession>
<gene>
    <name evidence="4" type="ORF">RQC66_43470</name>
</gene>
<dbReference type="InterPro" id="IPR036881">
    <property type="entry name" value="Glyco_hydro_3_C_sf"/>
</dbReference>
<dbReference type="EMBL" id="JAVTLL010000054">
    <property type="protein sequence ID" value="MDT7847591.1"/>
    <property type="molecule type" value="Genomic_DNA"/>
</dbReference>
<comment type="caution">
    <text evidence="4">The sequence shown here is derived from an EMBL/GenBank/DDBJ whole genome shotgun (WGS) entry which is preliminary data.</text>
</comment>
<evidence type="ECO:0000256" key="3">
    <source>
        <dbReference type="SAM" id="MobiDB-lite"/>
    </source>
</evidence>
<proteinExistence type="inferred from homology"/>